<dbReference type="GO" id="GO:0005886">
    <property type="term" value="C:plasma membrane"/>
    <property type="evidence" value="ECO:0007669"/>
    <property type="project" value="UniProtKB-SubCell"/>
</dbReference>
<evidence type="ECO:0000256" key="6">
    <source>
        <dbReference type="ARBA" id="ARBA00023136"/>
    </source>
</evidence>
<dbReference type="OrthoDB" id="6313375at2"/>
<keyword evidence="9" id="KW-1185">Reference proteome</keyword>
<keyword evidence="6 7" id="KW-0472">Membrane</keyword>
<evidence type="ECO:0000313" key="8">
    <source>
        <dbReference type="EMBL" id="SFC75709.1"/>
    </source>
</evidence>
<reference evidence="8 9" key="1">
    <citation type="submission" date="2016-10" db="EMBL/GenBank/DDBJ databases">
        <authorList>
            <person name="de Groot N.N."/>
        </authorList>
    </citation>
    <scope>NUCLEOTIDE SEQUENCE [LARGE SCALE GENOMIC DNA]</scope>
    <source>
        <strain evidence="8 9">DSM 6059</strain>
    </source>
</reference>
<dbReference type="STRING" id="1123010.SAMN02745724_02478"/>
<evidence type="ECO:0000256" key="1">
    <source>
        <dbReference type="ARBA" id="ARBA00004236"/>
    </source>
</evidence>
<evidence type="ECO:0000256" key="7">
    <source>
        <dbReference type="SAM" id="Phobius"/>
    </source>
</evidence>
<comment type="similarity">
    <text evidence="2">Belongs to the Smp family.</text>
</comment>
<dbReference type="InterPro" id="IPR019305">
    <property type="entry name" value="Uncharacterised_Smp"/>
</dbReference>
<dbReference type="AlphaFoldDB" id="A0A1I1LRQ2"/>
<evidence type="ECO:0000256" key="3">
    <source>
        <dbReference type="ARBA" id="ARBA00022475"/>
    </source>
</evidence>
<keyword evidence="3" id="KW-1003">Cell membrane</keyword>
<protein>
    <submittedName>
        <fullName evidence="8">Membrane protein</fullName>
    </submittedName>
</protein>
<dbReference type="EMBL" id="FOLO01000017">
    <property type="protein sequence ID" value="SFC75709.1"/>
    <property type="molecule type" value="Genomic_DNA"/>
</dbReference>
<feature type="transmembrane region" description="Helical" evidence="7">
    <location>
        <begin position="166"/>
        <end position="185"/>
    </location>
</feature>
<evidence type="ECO:0000256" key="4">
    <source>
        <dbReference type="ARBA" id="ARBA00022692"/>
    </source>
</evidence>
<dbReference type="Proteomes" id="UP000198862">
    <property type="component" value="Unassembled WGS sequence"/>
</dbReference>
<evidence type="ECO:0000256" key="5">
    <source>
        <dbReference type="ARBA" id="ARBA00022989"/>
    </source>
</evidence>
<accession>A0A1I1LRQ2</accession>
<evidence type="ECO:0000256" key="2">
    <source>
        <dbReference type="ARBA" id="ARBA00005362"/>
    </source>
</evidence>
<keyword evidence="5 7" id="KW-1133">Transmembrane helix</keyword>
<organism evidence="8 9">
    <name type="scientific">Pseudoalteromonas denitrificans DSM 6059</name>
    <dbReference type="NCBI Taxonomy" id="1123010"/>
    <lineage>
        <taxon>Bacteria</taxon>
        <taxon>Pseudomonadati</taxon>
        <taxon>Pseudomonadota</taxon>
        <taxon>Gammaproteobacteria</taxon>
        <taxon>Alteromonadales</taxon>
        <taxon>Pseudoalteromonadaceae</taxon>
        <taxon>Pseudoalteromonas</taxon>
    </lineage>
</organism>
<sequence length="206" mass="23620">MKKKQLNNPLIATIYQRVSRLALTLICLFLLLNLGFNSSFHSHEILAQQTQHTARSLAQQMSYAASDAIVNNNPKQLKLIVNNMTKDPYIVSSSIFDKYGVLIIQSNNSFLYQDYMKQPNAMPGISKLSSPIIQPIFNGKKRLGFVRITYLSRAAMSKGHNYFHQLGRQIGLMLILSCILTWLTARTIKRWQVNRYTKKILKLNKD</sequence>
<name>A0A1I1LRQ2_9GAMM</name>
<gene>
    <name evidence="8" type="ORF">SAMN02745724_02478</name>
</gene>
<comment type="subcellular location">
    <subcellularLocation>
        <location evidence="1">Cell membrane</location>
    </subcellularLocation>
</comment>
<keyword evidence="4 7" id="KW-0812">Transmembrane</keyword>
<dbReference type="RefSeq" id="WP_091984180.1">
    <property type="nucleotide sequence ID" value="NZ_FOLO01000017.1"/>
</dbReference>
<dbReference type="Pfam" id="PF10144">
    <property type="entry name" value="SMP_2"/>
    <property type="match status" value="1"/>
</dbReference>
<evidence type="ECO:0000313" key="9">
    <source>
        <dbReference type="Proteomes" id="UP000198862"/>
    </source>
</evidence>
<proteinExistence type="inferred from homology"/>